<proteinExistence type="predicted"/>
<dbReference type="RefSeq" id="WP_290292468.1">
    <property type="nucleotide sequence ID" value="NZ_CP047211.1"/>
</dbReference>
<sequence>MGRNRMGIGVAAAALAAAVSLSLSACMENSPALQGHFAERSGEPSGIRMPDAKIGDAMPAPGTKREPRGTSDPDPCAIDDVVLAACMPEITAIASPGKGRAIAATADGRLHLIVAGAEPREIADAGSRVAQITAGPTVAEDGQMFLLRADGSVARLTLLPGGRADLRDLPEHRNVGNIGLFLDDSAQVNTLLAGDPGIEVISMCHGPHGAPPLMTVRLDGTPMLAQWSYGRIEPLGGVDLDDSIGGCAVAGTDVFVAVPGAQRVVSVPIAPPEAGRFGAWKVMGSPKKLLEGEFGHVGWLAPVLAEGGAEVWGATVNKADGRDGGESDERIFRIPSGGAAGGSPD</sequence>
<organism evidence="3 4">
    <name type="scientific">Corynebacterium hansenii</name>
    <dbReference type="NCBI Taxonomy" id="394964"/>
    <lineage>
        <taxon>Bacteria</taxon>
        <taxon>Bacillati</taxon>
        <taxon>Actinomycetota</taxon>
        <taxon>Actinomycetes</taxon>
        <taxon>Mycobacteriales</taxon>
        <taxon>Corynebacteriaceae</taxon>
        <taxon>Corynebacterium</taxon>
    </lineage>
</organism>
<feature type="compositionally biased region" description="Basic and acidic residues" evidence="1">
    <location>
        <begin position="319"/>
        <end position="332"/>
    </location>
</feature>
<dbReference type="EMBL" id="JBHRZN010000005">
    <property type="protein sequence ID" value="MFC3851102.1"/>
    <property type="molecule type" value="Genomic_DNA"/>
</dbReference>
<feature type="region of interest" description="Disordered" evidence="1">
    <location>
        <begin position="318"/>
        <end position="345"/>
    </location>
</feature>
<keyword evidence="4" id="KW-1185">Reference proteome</keyword>
<protein>
    <submittedName>
        <fullName evidence="3">Glucose dehydrogenase</fullName>
    </submittedName>
</protein>
<evidence type="ECO:0000256" key="2">
    <source>
        <dbReference type="SAM" id="SignalP"/>
    </source>
</evidence>
<accession>A0ABV7ZUL4</accession>
<gene>
    <name evidence="3" type="ORF">ACFORJ_13140</name>
</gene>
<evidence type="ECO:0000313" key="4">
    <source>
        <dbReference type="Proteomes" id="UP001595751"/>
    </source>
</evidence>
<dbReference type="Proteomes" id="UP001595751">
    <property type="component" value="Unassembled WGS sequence"/>
</dbReference>
<feature type="region of interest" description="Disordered" evidence="1">
    <location>
        <begin position="36"/>
        <end position="75"/>
    </location>
</feature>
<reference evidence="4" key="1">
    <citation type="journal article" date="2019" name="Int. J. Syst. Evol. Microbiol.">
        <title>The Global Catalogue of Microorganisms (GCM) 10K type strain sequencing project: providing services to taxonomists for standard genome sequencing and annotation.</title>
        <authorList>
            <consortium name="The Broad Institute Genomics Platform"/>
            <consortium name="The Broad Institute Genome Sequencing Center for Infectious Disease"/>
            <person name="Wu L."/>
            <person name="Ma J."/>
        </authorList>
    </citation>
    <scope>NUCLEOTIDE SEQUENCE [LARGE SCALE GENOMIC DNA]</scope>
    <source>
        <strain evidence="4">CCUG 53252</strain>
    </source>
</reference>
<evidence type="ECO:0000313" key="3">
    <source>
        <dbReference type="EMBL" id="MFC3851102.1"/>
    </source>
</evidence>
<keyword evidence="2" id="KW-0732">Signal</keyword>
<comment type="caution">
    <text evidence="3">The sequence shown here is derived from an EMBL/GenBank/DDBJ whole genome shotgun (WGS) entry which is preliminary data.</text>
</comment>
<name>A0ABV7ZUL4_9CORY</name>
<feature type="chain" id="PRO_5046988704" evidence="2">
    <location>
        <begin position="26"/>
        <end position="345"/>
    </location>
</feature>
<feature type="signal peptide" evidence="2">
    <location>
        <begin position="1"/>
        <end position="25"/>
    </location>
</feature>
<dbReference type="PROSITE" id="PS51257">
    <property type="entry name" value="PROKAR_LIPOPROTEIN"/>
    <property type="match status" value="1"/>
</dbReference>
<evidence type="ECO:0000256" key="1">
    <source>
        <dbReference type="SAM" id="MobiDB-lite"/>
    </source>
</evidence>